<dbReference type="Gene3D" id="3.40.190.10">
    <property type="entry name" value="Periplasmic binding protein-like II"/>
    <property type="match status" value="2"/>
</dbReference>
<evidence type="ECO:0000313" key="6">
    <source>
        <dbReference type="Proteomes" id="UP000297540"/>
    </source>
</evidence>
<proteinExistence type="inferred from homology"/>
<dbReference type="GO" id="GO:0016830">
    <property type="term" value="F:carbon-carbon lyase activity"/>
    <property type="evidence" value="ECO:0007669"/>
    <property type="project" value="UniProtKB-UniRule"/>
</dbReference>
<comment type="similarity">
    <text evidence="4">Belongs to the MqnA/MqnD family. MqnD subfamily.</text>
</comment>
<dbReference type="Pfam" id="PF02621">
    <property type="entry name" value="VitK2_biosynth"/>
    <property type="match status" value="1"/>
</dbReference>
<dbReference type="InterPro" id="IPR003773">
    <property type="entry name" value="Menaquinone_biosynth"/>
</dbReference>
<accession>A0A4Y8SNR8</accession>
<dbReference type="PANTHER" id="PTHR37167:SF1">
    <property type="entry name" value="1,4-DIHYDROXY-6-NAPHTOATE SYNTHASE"/>
    <property type="match status" value="1"/>
</dbReference>
<sequence length="311" mass="34757">MTNLKDSPFRGQGGKLTLGFSPCPNDTFIFDALIHHKIDTEGLEFEVFYDDVETLNQKAFRGELDVTKLSYHAFAYAADKYILLDAGSALGFGVGPMLIFNPKLLQHKGVKTIFESAFGSSEKTDLTDFVNSSKVGIPGKFTTANFLLSLVFPNIKDKREIVFSEIENSVLDGSIDFGLIIHENRFTYQNRGLEKLIDLGDYWEKRTGCAIPLGGIVANRNLPEDVQHKINRVLKRSVEFAFANPKSGLEYIRSHAQEMSEDVMYKHIDLYVNKFSVDLGVEGKKAVKLLFDTALEKGIIPSISADLFLNP</sequence>
<name>A0A4Y8SNR8_9SPHI</name>
<organism evidence="5 6">
    <name type="scientific">Mucilaginibacter psychrotolerans</name>
    <dbReference type="NCBI Taxonomy" id="1524096"/>
    <lineage>
        <taxon>Bacteria</taxon>
        <taxon>Pseudomonadati</taxon>
        <taxon>Bacteroidota</taxon>
        <taxon>Sphingobacteriia</taxon>
        <taxon>Sphingobacteriales</taxon>
        <taxon>Sphingobacteriaceae</taxon>
        <taxon>Mucilaginibacter</taxon>
    </lineage>
</organism>
<gene>
    <name evidence="4" type="primary">mqnD</name>
    <name evidence="5" type="ORF">E2R66_03305</name>
</gene>
<keyword evidence="6" id="KW-1185">Reference proteome</keyword>
<evidence type="ECO:0000256" key="1">
    <source>
        <dbReference type="ARBA" id="ARBA00004863"/>
    </source>
</evidence>
<dbReference type="SUPFAM" id="SSF53850">
    <property type="entry name" value="Periplasmic binding protein-like II"/>
    <property type="match status" value="1"/>
</dbReference>
<dbReference type="InterPro" id="IPR030869">
    <property type="entry name" value="MqnD"/>
</dbReference>
<comment type="caution">
    <text evidence="5">The sequence shown here is derived from an EMBL/GenBank/DDBJ whole genome shotgun (WGS) entry which is preliminary data.</text>
</comment>
<feature type="active site" description="Proton acceptor" evidence="4">
    <location>
        <position position="182"/>
    </location>
</feature>
<dbReference type="UniPathway" id="UPA00079"/>
<dbReference type="GO" id="GO:0009234">
    <property type="term" value="P:menaquinone biosynthetic process"/>
    <property type="evidence" value="ECO:0007669"/>
    <property type="project" value="UniProtKB-UniRule"/>
</dbReference>
<evidence type="ECO:0000256" key="2">
    <source>
        <dbReference type="ARBA" id="ARBA00022428"/>
    </source>
</evidence>
<evidence type="ECO:0000313" key="5">
    <source>
        <dbReference type="EMBL" id="TFF40290.1"/>
    </source>
</evidence>
<comment type="function">
    <text evidence="4">Catalyzes the conversion of cyclic dehypoxanthine futalosine (cyclic DHFL) into 1,4-dihydroxy-6-naphthoate, a step in the biosynthesis of menaquinone (MK, vitamin K2).</text>
</comment>
<dbReference type="EC" id="4.1.99.29" evidence="4"/>
<dbReference type="PANTHER" id="PTHR37167">
    <property type="entry name" value="1,4-DIHYDROXY-6-NAPHTOATE SYNTHASE"/>
    <property type="match status" value="1"/>
</dbReference>
<reference evidence="5 6" key="1">
    <citation type="journal article" date="2017" name="Int. J. Syst. Evol. Microbiol.">
        <title>Mucilaginibacterpsychrotolerans sp. nov., isolated from peatlands.</title>
        <authorList>
            <person name="Deng Y."/>
            <person name="Shen L."/>
            <person name="Xu B."/>
            <person name="Liu Y."/>
            <person name="Gu Z."/>
            <person name="Liu H."/>
            <person name="Zhou Y."/>
        </authorList>
    </citation>
    <scope>NUCLEOTIDE SEQUENCE [LARGE SCALE GENOMIC DNA]</scope>
    <source>
        <strain evidence="5 6">NH7-4</strain>
    </source>
</reference>
<dbReference type="EMBL" id="SOZE01000002">
    <property type="protein sequence ID" value="TFF40290.1"/>
    <property type="molecule type" value="Genomic_DNA"/>
</dbReference>
<dbReference type="CDD" id="cd13635">
    <property type="entry name" value="PBP2_Ttha1568_Mqnd"/>
    <property type="match status" value="1"/>
</dbReference>
<dbReference type="AlphaFoldDB" id="A0A4Y8SNR8"/>
<evidence type="ECO:0000256" key="4">
    <source>
        <dbReference type="HAMAP-Rule" id="MF_00996"/>
    </source>
</evidence>
<feature type="binding site" evidence="4">
    <location>
        <begin position="68"/>
        <end position="70"/>
    </location>
    <ligand>
        <name>substrate</name>
    </ligand>
</feature>
<keyword evidence="3 4" id="KW-0456">Lyase</keyword>
<comment type="catalytic activity">
    <reaction evidence="4">
        <text>cyclic dehypoxanthinylfutalosinate = 1,4-dihydroxy-6-naphthoate + dihydroxyacetone</text>
        <dbReference type="Rhea" id="RHEA:33087"/>
        <dbReference type="ChEBI" id="CHEBI:16016"/>
        <dbReference type="ChEBI" id="CHEBI:64254"/>
        <dbReference type="ChEBI" id="CHEBI:64270"/>
        <dbReference type="EC" id="4.1.99.29"/>
    </reaction>
</comment>
<keyword evidence="2 4" id="KW-0474">Menaquinone biosynthesis</keyword>
<dbReference type="HAMAP" id="MF_00996">
    <property type="entry name" value="MqnD"/>
    <property type="match status" value="1"/>
</dbReference>
<dbReference type="OrthoDB" id="9809439at2"/>
<dbReference type="RefSeq" id="WP_133226395.1">
    <property type="nucleotide sequence ID" value="NZ_SOZE01000002.1"/>
</dbReference>
<evidence type="ECO:0000256" key="3">
    <source>
        <dbReference type="ARBA" id="ARBA00023239"/>
    </source>
</evidence>
<dbReference type="Proteomes" id="UP000297540">
    <property type="component" value="Unassembled WGS sequence"/>
</dbReference>
<protein>
    <recommendedName>
        <fullName evidence="4">1,4-dihydroxy-6-naphtoate synthase</fullName>
        <ecNumber evidence="4">4.1.99.29</ecNumber>
    </recommendedName>
    <alternativeName>
        <fullName evidence="4">Menaquinone biosynthetic enzyme MqnD</fullName>
    </alternativeName>
</protein>
<comment type="pathway">
    <text evidence="1 4">Quinol/quinone metabolism; menaquinone biosynthesis.</text>
</comment>
<feature type="binding site" evidence="4">
    <location>
        <begin position="143"/>
        <end position="144"/>
    </location>
    <ligand>
        <name>substrate</name>
    </ligand>
</feature>